<proteinExistence type="predicted"/>
<feature type="coiled-coil region" evidence="1">
    <location>
        <begin position="169"/>
        <end position="208"/>
    </location>
</feature>
<dbReference type="AlphaFoldDB" id="A0A068WBG7"/>
<dbReference type="WBParaSite" id="EgrG_001017400">
    <property type="protein sequence ID" value="EgrG_001017400"/>
    <property type="gene ID" value="EgrG_001017400"/>
</dbReference>
<organism evidence="2">
    <name type="scientific">Echinococcus granulosus</name>
    <name type="common">Hydatid tapeworm</name>
    <dbReference type="NCBI Taxonomy" id="6210"/>
    <lineage>
        <taxon>Eukaryota</taxon>
        <taxon>Metazoa</taxon>
        <taxon>Spiralia</taxon>
        <taxon>Lophotrochozoa</taxon>
        <taxon>Platyhelminthes</taxon>
        <taxon>Cestoda</taxon>
        <taxon>Eucestoda</taxon>
        <taxon>Cyclophyllidea</taxon>
        <taxon>Taeniidae</taxon>
        <taxon>Echinococcus</taxon>
        <taxon>Echinococcus granulosus group</taxon>
    </lineage>
</organism>
<evidence type="ECO:0000313" key="2">
    <source>
        <dbReference type="EMBL" id="CDS17424.1"/>
    </source>
</evidence>
<gene>
    <name evidence="4" type="primary">EGR_00751</name>
    <name evidence="2" type="ORF">EgrG_001017400</name>
</gene>
<dbReference type="EMBL" id="LK028577">
    <property type="protein sequence ID" value="CDS17424.1"/>
    <property type="molecule type" value="Genomic_DNA"/>
</dbReference>
<protein>
    <submittedName>
        <fullName evidence="2 4">Expressed conserved protein</fullName>
    </submittedName>
</protein>
<dbReference type="OrthoDB" id="6249053at2759"/>
<dbReference type="Proteomes" id="UP000492820">
    <property type="component" value="Unassembled WGS sequence"/>
</dbReference>
<reference evidence="2" key="2">
    <citation type="submission" date="2014-06" db="EMBL/GenBank/DDBJ databases">
        <authorList>
            <person name="Aslett M."/>
        </authorList>
    </citation>
    <scope>NUCLEOTIDE SEQUENCE</scope>
</reference>
<reference evidence="2 3" key="1">
    <citation type="journal article" date="2013" name="Nature">
        <title>The genomes of four tapeworm species reveal adaptations to parasitism.</title>
        <authorList>
            <person name="Tsai I.J."/>
            <person name="Zarowiecki M."/>
            <person name="Holroyd N."/>
            <person name="Garciarrubio A."/>
            <person name="Sanchez-Flores A."/>
            <person name="Brooks K.L."/>
            <person name="Tracey A."/>
            <person name="Bobes R.J."/>
            <person name="Fragoso G."/>
            <person name="Sciutto E."/>
            <person name="Aslett M."/>
            <person name="Beasley H."/>
            <person name="Bennett H.M."/>
            <person name="Cai J."/>
            <person name="Camicia F."/>
            <person name="Clark R."/>
            <person name="Cucher M."/>
            <person name="De Silva N."/>
            <person name="Day T.A."/>
            <person name="Deplazes P."/>
            <person name="Estrada K."/>
            <person name="Fernandez C."/>
            <person name="Holland P.W."/>
            <person name="Hou J."/>
            <person name="Hu S."/>
            <person name="Huckvale T."/>
            <person name="Hung S.S."/>
            <person name="Kamenetzky L."/>
            <person name="Keane J.A."/>
            <person name="Kiss F."/>
            <person name="Koziol U."/>
            <person name="Lambert O."/>
            <person name="Liu K."/>
            <person name="Luo X."/>
            <person name="Luo Y."/>
            <person name="Macchiaroli N."/>
            <person name="Nichol S."/>
            <person name="Paps J."/>
            <person name="Parkinson J."/>
            <person name="Pouchkina-Stantcheva N."/>
            <person name="Riddiford N."/>
            <person name="Rosenzvit M."/>
            <person name="Salinas G."/>
            <person name="Wasmuth J.D."/>
            <person name="Zamanian M."/>
            <person name="Zheng Y."/>
            <person name="Cai X."/>
            <person name="Soberon X."/>
            <person name="Olson P.D."/>
            <person name="Laclette J.P."/>
            <person name="Brehm K."/>
            <person name="Berriman M."/>
            <person name="Garciarrubio A."/>
            <person name="Bobes R.J."/>
            <person name="Fragoso G."/>
            <person name="Sanchez-Flores A."/>
            <person name="Estrada K."/>
            <person name="Cevallos M.A."/>
            <person name="Morett E."/>
            <person name="Gonzalez V."/>
            <person name="Portillo T."/>
            <person name="Ochoa-Leyva A."/>
            <person name="Jose M.V."/>
            <person name="Sciutto E."/>
            <person name="Landa A."/>
            <person name="Jimenez L."/>
            <person name="Valdes V."/>
            <person name="Carrero J.C."/>
            <person name="Larralde C."/>
            <person name="Morales-Montor J."/>
            <person name="Limon-Lason J."/>
            <person name="Soberon X."/>
            <person name="Laclette J.P."/>
        </authorList>
    </citation>
    <scope>NUCLEOTIDE SEQUENCE [LARGE SCALE GENOMIC DNA]</scope>
</reference>
<name>A0A068WBG7_ECHGR</name>
<reference evidence="4" key="3">
    <citation type="submission" date="2020-10" db="UniProtKB">
        <authorList>
            <consortium name="WormBaseParasite"/>
        </authorList>
    </citation>
    <scope>IDENTIFICATION</scope>
</reference>
<keyword evidence="1" id="KW-0175">Coiled coil</keyword>
<sequence>MINLTICGDRCLCIGMEISLEPSTYLNEANYYERKSERALLNMSKFIDLVENNYADAVNSLQKALSYLDKAKSELNIESDELRILEMRQESLHRQFDALRPYQFLLTHRFIAKNTATTSQSVNSRLLKSADPVVLIDESNDHLHSGYDLLPSRSATNLKLCPKRNDQRLEECEVRINELEKMVNELSLKLEESERRAALEENARLVAEGELLMLRRPHCWGSTSPLTDSVCNTMIAFHHSCLPELADSNMGT</sequence>
<accession>A0A068WBG7</accession>
<evidence type="ECO:0000313" key="4">
    <source>
        <dbReference type="WBParaSite" id="EgrG_001017400"/>
    </source>
</evidence>
<evidence type="ECO:0000256" key="1">
    <source>
        <dbReference type="SAM" id="Coils"/>
    </source>
</evidence>
<evidence type="ECO:0000313" key="3">
    <source>
        <dbReference type="Proteomes" id="UP000492820"/>
    </source>
</evidence>